<evidence type="ECO:0000313" key="7">
    <source>
        <dbReference type="EMBL" id="TPH02872.1"/>
    </source>
</evidence>
<dbReference type="InterPro" id="IPR020103">
    <property type="entry name" value="PsdUridine_synth_cat_dom_sf"/>
</dbReference>
<evidence type="ECO:0000259" key="6">
    <source>
        <dbReference type="Pfam" id="PF01416"/>
    </source>
</evidence>
<evidence type="ECO:0000256" key="3">
    <source>
        <dbReference type="ARBA" id="ARBA00023235"/>
    </source>
</evidence>
<dbReference type="InterPro" id="IPR020095">
    <property type="entry name" value="PsdUridine_synth_TruA_C"/>
</dbReference>
<feature type="domain" description="Pseudouridine synthase I TruA alpha/beta" evidence="6">
    <location>
        <begin position="8"/>
        <end position="102"/>
    </location>
</feature>
<comment type="catalytic activity">
    <reaction evidence="4 5">
        <text>uridine(38/39/40) in tRNA = pseudouridine(38/39/40) in tRNA</text>
        <dbReference type="Rhea" id="RHEA:22376"/>
        <dbReference type="Rhea" id="RHEA-COMP:10085"/>
        <dbReference type="Rhea" id="RHEA-COMP:10087"/>
        <dbReference type="ChEBI" id="CHEBI:65314"/>
        <dbReference type="ChEBI" id="CHEBI:65315"/>
        <dbReference type="EC" id="5.4.99.12"/>
    </reaction>
</comment>
<feature type="domain" description="Pseudouridine synthase I TruA alpha/beta" evidence="6">
    <location>
        <begin position="144"/>
        <end position="244"/>
    </location>
</feature>
<evidence type="ECO:0000313" key="8">
    <source>
        <dbReference type="Proteomes" id="UP000318353"/>
    </source>
</evidence>
<keyword evidence="2 4" id="KW-0819">tRNA processing</keyword>
<dbReference type="Pfam" id="PF01416">
    <property type="entry name" value="PseudoU_synth_1"/>
    <property type="match status" value="2"/>
</dbReference>
<dbReference type="InterPro" id="IPR020094">
    <property type="entry name" value="TruA/RsuA/RluB/E/F_N"/>
</dbReference>
<feature type="active site" description="Nucleophile" evidence="4">
    <location>
        <position position="51"/>
    </location>
</feature>
<evidence type="ECO:0000256" key="1">
    <source>
        <dbReference type="ARBA" id="ARBA00009375"/>
    </source>
</evidence>
<dbReference type="CDD" id="cd02570">
    <property type="entry name" value="PseudoU_synth_EcTruA"/>
    <property type="match status" value="1"/>
</dbReference>
<feature type="binding site" evidence="4">
    <location>
        <position position="109"/>
    </location>
    <ligand>
        <name>substrate</name>
    </ligand>
</feature>
<dbReference type="PANTHER" id="PTHR11142:SF0">
    <property type="entry name" value="TRNA PSEUDOURIDINE SYNTHASE-LIKE 1"/>
    <property type="match status" value="1"/>
</dbReference>
<dbReference type="InterPro" id="IPR020097">
    <property type="entry name" value="PsdUridine_synth_TruA_a/b_dom"/>
</dbReference>
<comment type="caution">
    <text evidence="7">The sequence shown here is derived from an EMBL/GenBank/DDBJ whole genome shotgun (WGS) entry which is preliminary data.</text>
</comment>
<sequence length="265" mass="30085">MKIALGIEYQGTNYYGWQRQENVRSIQEQLENALSIIANEKIEIFCAGRTDSGVSGTGQVVHFETSAVRPDKAWTFGTNANLPDDIAVTWTKKVDDEFHARFSAMARRYRYILYCNKLRSAILHGGITHCYLDLDAEKMHQAGQYLLGEHDFSSFRAAQCQSNTPWRNVHHLSVTRIGQYIIVDIQANAFVHHMVRNIVGSLIEVGAGKESIEWMKWLLEQKNRQLAAPTAKPNGLYLVDVIYPEKFGLPKSHLGPLFLGNEYVK</sequence>
<name>A0ABY2YMJ7_HAEHA</name>
<dbReference type="GO" id="GO:0160147">
    <property type="term" value="F:tRNA pseudouridine(38-40) synthase activity"/>
    <property type="evidence" value="ECO:0007669"/>
    <property type="project" value="UniProtKB-EC"/>
</dbReference>
<evidence type="ECO:0000256" key="5">
    <source>
        <dbReference type="RuleBase" id="RU003792"/>
    </source>
</evidence>
<protein>
    <recommendedName>
        <fullName evidence="4">tRNA pseudouridine synthase A</fullName>
        <ecNumber evidence="4">5.4.99.12</ecNumber>
    </recommendedName>
    <alternativeName>
        <fullName evidence="4">tRNA pseudouridine(38-40) synthase</fullName>
    </alternativeName>
    <alternativeName>
        <fullName evidence="4">tRNA pseudouridylate synthase I</fullName>
    </alternativeName>
    <alternativeName>
        <fullName evidence="4">tRNA-uridine isomerase I</fullName>
    </alternativeName>
</protein>
<evidence type="ECO:0000256" key="2">
    <source>
        <dbReference type="ARBA" id="ARBA00022694"/>
    </source>
</evidence>
<dbReference type="EC" id="5.4.99.12" evidence="4"/>
<dbReference type="RefSeq" id="WP_140586493.1">
    <property type="nucleotide sequence ID" value="NZ_SDPH01000040.1"/>
</dbReference>
<accession>A0ABY2YMJ7</accession>
<comment type="function">
    <text evidence="4">Formation of pseudouridine at positions 38, 39 and 40 in the anticodon stem and loop of transfer RNAs.</text>
</comment>
<gene>
    <name evidence="4 7" type="primary">truA</name>
    <name evidence="7" type="ORF">EUX50_08250</name>
</gene>
<dbReference type="EMBL" id="SDPH01000040">
    <property type="protein sequence ID" value="TPH02872.1"/>
    <property type="molecule type" value="Genomic_DNA"/>
</dbReference>
<dbReference type="NCBIfam" id="TIGR00071">
    <property type="entry name" value="hisT_truA"/>
    <property type="match status" value="1"/>
</dbReference>
<comment type="similarity">
    <text evidence="1 4 5">Belongs to the tRNA pseudouridine synthase TruA family.</text>
</comment>
<dbReference type="PIRSF" id="PIRSF001430">
    <property type="entry name" value="tRNA_psdUrid_synth"/>
    <property type="match status" value="1"/>
</dbReference>
<reference evidence="7 8" key="1">
    <citation type="submission" date="2019-01" db="EMBL/GenBank/DDBJ databases">
        <title>Comparative genomic analysis identifies haemin-independent Haemophilus haemolyticus: a formal re-classification of Haemophilus intermedius.</title>
        <authorList>
            <person name="Harris T.M."/>
            <person name="Price E.P."/>
            <person name="Sarovich D.S."/>
            <person name="Norskov-Lauritsen N."/>
            <person name="Beissbarth J."/>
            <person name="Chang A.B."/>
            <person name="Smith-Vaughan H.C."/>
        </authorList>
    </citation>
    <scope>NUCLEOTIDE SEQUENCE [LARGE SCALE GENOMIC DNA]</scope>
    <source>
        <strain evidence="7 8">CCUG 15949</strain>
    </source>
</reference>
<keyword evidence="8" id="KW-1185">Reference proteome</keyword>
<dbReference type="PANTHER" id="PTHR11142">
    <property type="entry name" value="PSEUDOURIDYLATE SYNTHASE"/>
    <property type="match status" value="1"/>
</dbReference>
<keyword evidence="3 4" id="KW-0413">Isomerase</keyword>
<dbReference type="HAMAP" id="MF_00171">
    <property type="entry name" value="TruA"/>
    <property type="match status" value="1"/>
</dbReference>
<proteinExistence type="inferred from homology"/>
<comment type="caution">
    <text evidence="4">Lacks conserved residue(s) required for the propagation of feature annotation.</text>
</comment>
<comment type="subunit">
    <text evidence="4">Homodimer.</text>
</comment>
<evidence type="ECO:0000256" key="4">
    <source>
        <dbReference type="HAMAP-Rule" id="MF_00171"/>
    </source>
</evidence>
<dbReference type="Gene3D" id="3.30.70.580">
    <property type="entry name" value="Pseudouridine synthase I, catalytic domain, N-terminal subdomain"/>
    <property type="match status" value="1"/>
</dbReference>
<organism evidence="7 8">
    <name type="scientific">Haemophilus haemolyticus</name>
    <dbReference type="NCBI Taxonomy" id="726"/>
    <lineage>
        <taxon>Bacteria</taxon>
        <taxon>Pseudomonadati</taxon>
        <taxon>Pseudomonadota</taxon>
        <taxon>Gammaproteobacteria</taxon>
        <taxon>Pasteurellales</taxon>
        <taxon>Pasteurellaceae</taxon>
        <taxon>Haemophilus</taxon>
    </lineage>
</organism>
<dbReference type="Gene3D" id="3.30.70.660">
    <property type="entry name" value="Pseudouridine synthase I, catalytic domain, C-terminal subdomain"/>
    <property type="match status" value="1"/>
</dbReference>
<dbReference type="InterPro" id="IPR001406">
    <property type="entry name" value="PsdUridine_synth_TruA"/>
</dbReference>
<dbReference type="Proteomes" id="UP000318353">
    <property type="component" value="Unassembled WGS sequence"/>
</dbReference>
<dbReference type="SUPFAM" id="SSF55120">
    <property type="entry name" value="Pseudouridine synthase"/>
    <property type="match status" value="1"/>
</dbReference>